<reference evidence="7 8" key="1">
    <citation type="submission" date="2007-08" db="EMBL/GenBank/DDBJ databases">
        <title>Complete sequence of Thermotoga lettingae TMO.</title>
        <authorList>
            <consortium name="US DOE Joint Genome Institute"/>
            <person name="Copeland A."/>
            <person name="Lucas S."/>
            <person name="Lapidus A."/>
            <person name="Barry K."/>
            <person name="Glavina del Rio T."/>
            <person name="Dalin E."/>
            <person name="Tice H."/>
            <person name="Pitluck S."/>
            <person name="Foster B."/>
            <person name="Bruce D."/>
            <person name="Schmutz J."/>
            <person name="Larimer F."/>
            <person name="Land M."/>
            <person name="Hauser L."/>
            <person name="Kyrpides N."/>
            <person name="Mikhailova N."/>
            <person name="Nelson K."/>
            <person name="Gogarten J.P."/>
            <person name="Noll K."/>
            <person name="Richardson P."/>
        </authorList>
    </citation>
    <scope>NUCLEOTIDE SEQUENCE [LARGE SCALE GENOMIC DNA]</scope>
    <source>
        <strain evidence="8">ATCC BAA-301 / DSM 14385 / NBRC 107922 / TMO</strain>
    </source>
</reference>
<evidence type="ECO:0000313" key="8">
    <source>
        <dbReference type="Proteomes" id="UP000002016"/>
    </source>
</evidence>
<name>A8F6L1_PSELT</name>
<evidence type="ECO:0000256" key="5">
    <source>
        <dbReference type="RuleBase" id="RU361157"/>
    </source>
</evidence>
<evidence type="ECO:0000256" key="3">
    <source>
        <dbReference type="ARBA" id="ARBA00022989"/>
    </source>
</evidence>
<reference evidence="7 8" key="2">
    <citation type="journal article" date="2009" name="Proc. Natl. Acad. Sci. U.S.A.">
        <title>On the chimeric nature, thermophilic origin, and phylogenetic placement of the Thermotogales.</title>
        <authorList>
            <person name="Zhaxybayeva O."/>
            <person name="Swithers K.S."/>
            <person name="Lapierre P."/>
            <person name="Fournier G.P."/>
            <person name="Bickhart D.M."/>
            <person name="DeBoy R.T."/>
            <person name="Nelson K.E."/>
            <person name="Nesbo C.L."/>
            <person name="Doolittle W.F."/>
            <person name="Gogarten J.P."/>
            <person name="Noll K.M."/>
        </authorList>
    </citation>
    <scope>NUCLEOTIDE SEQUENCE [LARGE SCALE GENOMIC DNA]</scope>
    <source>
        <strain evidence="8">ATCC BAA-301 / DSM 14385 / NBRC 107922 / TMO</strain>
    </source>
</reference>
<feature type="domain" description="ABC transmembrane type-2" evidence="6">
    <location>
        <begin position="19"/>
        <end position="239"/>
    </location>
</feature>
<dbReference type="InterPro" id="IPR013525">
    <property type="entry name" value="ABC2_TM"/>
</dbReference>
<dbReference type="InterPro" id="IPR052902">
    <property type="entry name" value="ABC-2_transporter"/>
</dbReference>
<comment type="subcellular location">
    <subcellularLocation>
        <location evidence="5">Cell membrane</location>
        <topology evidence="5">Multi-pass membrane protein</topology>
    </subcellularLocation>
    <subcellularLocation>
        <location evidence="1">Membrane</location>
        <topology evidence="1">Multi-pass membrane protein</topology>
    </subcellularLocation>
</comment>
<keyword evidence="5" id="KW-1003">Cell membrane</keyword>
<dbReference type="Pfam" id="PF01061">
    <property type="entry name" value="ABC2_membrane"/>
    <property type="match status" value="1"/>
</dbReference>
<comment type="similarity">
    <text evidence="5">Belongs to the ABC-2 integral membrane protein family.</text>
</comment>
<evidence type="ECO:0000313" key="7">
    <source>
        <dbReference type="EMBL" id="ABV33795.1"/>
    </source>
</evidence>
<protein>
    <recommendedName>
        <fullName evidence="5">Transport permease protein</fullName>
    </recommendedName>
</protein>
<keyword evidence="3 5" id="KW-1133">Transmembrane helix</keyword>
<dbReference type="EMBL" id="CP000812">
    <property type="protein sequence ID" value="ABV33795.1"/>
    <property type="molecule type" value="Genomic_DNA"/>
</dbReference>
<keyword evidence="4 5" id="KW-0472">Membrane</keyword>
<dbReference type="eggNOG" id="COG1511">
    <property type="taxonomic scope" value="Bacteria"/>
</dbReference>
<evidence type="ECO:0000256" key="4">
    <source>
        <dbReference type="ARBA" id="ARBA00023136"/>
    </source>
</evidence>
<keyword evidence="5" id="KW-0813">Transport</keyword>
<dbReference type="STRING" id="416591.Tlet_1235"/>
<feature type="transmembrane region" description="Helical" evidence="5">
    <location>
        <begin position="128"/>
        <end position="149"/>
    </location>
</feature>
<evidence type="ECO:0000256" key="2">
    <source>
        <dbReference type="ARBA" id="ARBA00022692"/>
    </source>
</evidence>
<proteinExistence type="inferred from homology"/>
<dbReference type="GO" id="GO:0043190">
    <property type="term" value="C:ATP-binding cassette (ABC) transporter complex"/>
    <property type="evidence" value="ECO:0007669"/>
    <property type="project" value="InterPro"/>
</dbReference>
<gene>
    <name evidence="7" type="ordered locus">Tlet_1235</name>
</gene>
<dbReference type="RefSeq" id="WP_012003271.1">
    <property type="nucleotide sequence ID" value="NC_009828.1"/>
</dbReference>
<feature type="transmembrane region" description="Helical" evidence="5">
    <location>
        <begin position="52"/>
        <end position="73"/>
    </location>
</feature>
<accession>A8F6L1</accession>
<dbReference type="PIRSF" id="PIRSF006648">
    <property type="entry name" value="DrrB"/>
    <property type="match status" value="1"/>
</dbReference>
<dbReference type="AlphaFoldDB" id="A8F6L1"/>
<organism evidence="7 8">
    <name type="scientific">Pseudothermotoga lettingae (strain ATCC BAA-301 / DSM 14385 / NBRC 107922 / TMO)</name>
    <name type="common">Thermotoga lettingae</name>
    <dbReference type="NCBI Taxonomy" id="416591"/>
    <lineage>
        <taxon>Bacteria</taxon>
        <taxon>Thermotogati</taxon>
        <taxon>Thermotogota</taxon>
        <taxon>Thermotogae</taxon>
        <taxon>Thermotogales</taxon>
        <taxon>Thermotogaceae</taxon>
        <taxon>Pseudothermotoga</taxon>
    </lineage>
</organism>
<sequence>MKFLVLSSRNSKEILRDPINLFFGVGFPIILLLLLSAIQLNVPTNLFHINNLSPGIVIFGLSFFSLFSGTLIAKDRASSFMMRLFASPLTSTDFIVGYTFPFVPIAFIQVLITFTSSVFFGFRFNLNTLFALFTVIPTIFLYIGIGLLAGSIFNDKQVGAVCGALLTNISAWLSGVWFDIKLLGKTFENIANFLPFVHAVDASRAAVHGNYSSAFSNLWWVTAYTLVIFIVAILVFKKKMKNI</sequence>
<dbReference type="PANTHER" id="PTHR43027">
    <property type="entry name" value="DOXORUBICIN RESISTANCE ABC TRANSPORTER PERMEASE PROTEIN DRRC-RELATED"/>
    <property type="match status" value="1"/>
</dbReference>
<feature type="transmembrane region" description="Helical" evidence="5">
    <location>
        <begin position="158"/>
        <end position="178"/>
    </location>
</feature>
<dbReference type="InterPro" id="IPR000412">
    <property type="entry name" value="ABC_2_transport"/>
</dbReference>
<evidence type="ECO:0000259" key="6">
    <source>
        <dbReference type="PROSITE" id="PS51012"/>
    </source>
</evidence>
<dbReference type="KEGG" id="tle:Tlet_1235"/>
<dbReference type="PROSITE" id="PS51012">
    <property type="entry name" value="ABC_TM2"/>
    <property type="match status" value="1"/>
</dbReference>
<dbReference type="OrthoDB" id="162334at2"/>
<dbReference type="InterPro" id="IPR047817">
    <property type="entry name" value="ABC2_TM_bact-type"/>
</dbReference>
<dbReference type="HOGENOM" id="CLU_099748_0_0_0"/>
<dbReference type="Proteomes" id="UP000002016">
    <property type="component" value="Chromosome"/>
</dbReference>
<feature type="transmembrane region" description="Helical" evidence="5">
    <location>
        <begin position="21"/>
        <end position="40"/>
    </location>
</feature>
<feature type="transmembrane region" description="Helical" evidence="5">
    <location>
        <begin position="94"/>
        <end position="122"/>
    </location>
</feature>
<evidence type="ECO:0000256" key="1">
    <source>
        <dbReference type="ARBA" id="ARBA00004141"/>
    </source>
</evidence>
<dbReference type="PANTHER" id="PTHR43027:SF1">
    <property type="entry name" value="DOXORUBICIN RESISTANCE ABC TRANSPORTER PERMEASE PROTEIN DRRC-RELATED"/>
    <property type="match status" value="1"/>
</dbReference>
<dbReference type="GO" id="GO:0140359">
    <property type="term" value="F:ABC-type transporter activity"/>
    <property type="evidence" value="ECO:0007669"/>
    <property type="project" value="InterPro"/>
</dbReference>
<keyword evidence="2 5" id="KW-0812">Transmembrane</keyword>
<feature type="transmembrane region" description="Helical" evidence="5">
    <location>
        <begin position="218"/>
        <end position="236"/>
    </location>
</feature>
<keyword evidence="8" id="KW-1185">Reference proteome</keyword>
<dbReference type="PRINTS" id="PR00164">
    <property type="entry name" value="ABC2TRNSPORT"/>
</dbReference>